<dbReference type="RefSeq" id="WP_073579887.1">
    <property type="nucleotide sequence ID" value="NZ_AP024898.1"/>
</dbReference>
<dbReference type="AlphaFoldDB" id="A0A1M7YQS5"/>
<dbReference type="OrthoDB" id="5290302at2"/>
<dbReference type="Pfam" id="PF12697">
    <property type="entry name" value="Abhydrolase_6"/>
    <property type="match status" value="1"/>
</dbReference>
<gene>
    <name evidence="2" type="primary">rutD</name>
    <name evidence="2" type="ORF">VQ7734_00701</name>
</gene>
<name>A0A1M7YQS5_9VIBR</name>
<organism evidence="2 3">
    <name type="scientific">Vibrio quintilis</name>
    <dbReference type="NCBI Taxonomy" id="1117707"/>
    <lineage>
        <taxon>Bacteria</taxon>
        <taxon>Pseudomonadati</taxon>
        <taxon>Pseudomonadota</taxon>
        <taxon>Gammaproteobacteria</taxon>
        <taxon>Vibrionales</taxon>
        <taxon>Vibrionaceae</taxon>
        <taxon>Vibrio</taxon>
    </lineage>
</organism>
<dbReference type="Proteomes" id="UP000184600">
    <property type="component" value="Unassembled WGS sequence"/>
</dbReference>
<keyword evidence="2" id="KW-0378">Hydrolase</keyword>
<keyword evidence="3" id="KW-1185">Reference proteome</keyword>
<evidence type="ECO:0000259" key="1">
    <source>
        <dbReference type="Pfam" id="PF12697"/>
    </source>
</evidence>
<dbReference type="PANTHER" id="PTHR46438:SF11">
    <property type="entry name" value="LIPASE-RELATED"/>
    <property type="match status" value="1"/>
</dbReference>
<dbReference type="GO" id="GO:0016787">
    <property type="term" value="F:hydrolase activity"/>
    <property type="evidence" value="ECO:0007669"/>
    <property type="project" value="UniProtKB-KW"/>
</dbReference>
<sequence length="247" mass="28143">MNPPIVLIRGLFRSQFHWGEFPQMLQALYPDRPVMCLDIPGAGKQHDAISPSSVRGMVENLRAGFTGTEKLDIIAVSMGGMIALKWAELYPGEVASVVCINTSAAGFSPFWQRLLPENYFRLLIALFAGGYRRESVIFRLVSNQPPDRRVIEQWVAADKQYPMKRMNFFRQLYAAATFEVSRPVCPLLFISSSQDRLVCPQATRAIAHAWRERLIINEQDGHDIPLDNPQWLCRHVTPWLLSGRMQE</sequence>
<dbReference type="InterPro" id="IPR029058">
    <property type="entry name" value="AB_hydrolase_fold"/>
</dbReference>
<evidence type="ECO:0000313" key="3">
    <source>
        <dbReference type="Proteomes" id="UP000184600"/>
    </source>
</evidence>
<reference evidence="3" key="1">
    <citation type="submission" date="2016-12" db="EMBL/GenBank/DDBJ databases">
        <authorList>
            <person name="Rodrigo-Torres L."/>
            <person name="Arahal R.D."/>
            <person name="Lucena T."/>
        </authorList>
    </citation>
    <scope>NUCLEOTIDE SEQUENCE [LARGE SCALE GENOMIC DNA]</scope>
</reference>
<proteinExistence type="predicted"/>
<dbReference type="STRING" id="1117707.VQ7734_00701"/>
<protein>
    <submittedName>
        <fullName evidence="2">Putative aminoacrylate hydrolase RutD</fullName>
    </submittedName>
</protein>
<dbReference type="SUPFAM" id="SSF53474">
    <property type="entry name" value="alpha/beta-Hydrolases"/>
    <property type="match status" value="1"/>
</dbReference>
<dbReference type="Gene3D" id="3.40.50.1820">
    <property type="entry name" value="alpha/beta hydrolase"/>
    <property type="match status" value="1"/>
</dbReference>
<dbReference type="InterPro" id="IPR000073">
    <property type="entry name" value="AB_hydrolase_1"/>
</dbReference>
<dbReference type="EMBL" id="FRFG01000010">
    <property type="protein sequence ID" value="SHO54982.1"/>
    <property type="molecule type" value="Genomic_DNA"/>
</dbReference>
<evidence type="ECO:0000313" key="2">
    <source>
        <dbReference type="EMBL" id="SHO54982.1"/>
    </source>
</evidence>
<accession>A0A1M7YQS5</accession>
<dbReference type="PANTHER" id="PTHR46438">
    <property type="entry name" value="ALPHA/BETA-HYDROLASES SUPERFAMILY PROTEIN"/>
    <property type="match status" value="1"/>
</dbReference>
<feature type="domain" description="AB hydrolase-1" evidence="1">
    <location>
        <begin position="5"/>
        <end position="233"/>
    </location>
</feature>